<evidence type="ECO:0000313" key="1">
    <source>
        <dbReference type="EMBL" id="ETJ29900.1"/>
    </source>
</evidence>
<name>W1XKC1_9ZZZZ</name>
<reference evidence="1" key="1">
    <citation type="submission" date="2013-12" db="EMBL/GenBank/DDBJ databases">
        <title>A Varibaculum cambriense genome reconstructed from a premature infant gut community with otherwise low bacterial novelty that shifts toward anaerobic metabolism during the third week of life.</title>
        <authorList>
            <person name="Brown C.T."/>
            <person name="Sharon I."/>
            <person name="Thomas B.C."/>
            <person name="Castelle C.J."/>
            <person name="Morowitz M.J."/>
            <person name="Banfield J.F."/>
        </authorList>
    </citation>
    <scope>NUCLEOTIDE SEQUENCE</scope>
</reference>
<feature type="non-terminal residue" evidence="1">
    <location>
        <position position="22"/>
    </location>
</feature>
<organism evidence="1">
    <name type="scientific">human gut metagenome</name>
    <dbReference type="NCBI Taxonomy" id="408170"/>
    <lineage>
        <taxon>unclassified sequences</taxon>
        <taxon>metagenomes</taxon>
        <taxon>organismal metagenomes</taxon>
    </lineage>
</organism>
<gene>
    <name evidence="1" type="ORF">Q604_UNBC15574G0001</name>
</gene>
<dbReference type="EMBL" id="AZMM01015574">
    <property type="protein sequence ID" value="ETJ29900.1"/>
    <property type="molecule type" value="Genomic_DNA"/>
</dbReference>
<proteinExistence type="predicted"/>
<sequence>MKKSLSIKSYFTFTKNVFQRNI</sequence>
<accession>W1XKC1</accession>
<dbReference type="AlphaFoldDB" id="W1XKC1"/>
<protein>
    <submittedName>
        <fullName evidence="1">Uncharacterized protein</fullName>
    </submittedName>
</protein>
<comment type="caution">
    <text evidence="1">The sequence shown here is derived from an EMBL/GenBank/DDBJ whole genome shotgun (WGS) entry which is preliminary data.</text>
</comment>